<accession>A0A401LDA8</accession>
<dbReference type="InterPro" id="IPR050270">
    <property type="entry name" value="DegV_domain_contain"/>
</dbReference>
<evidence type="ECO:0000256" key="1">
    <source>
        <dbReference type="ARBA" id="ARBA00023121"/>
    </source>
</evidence>
<dbReference type="SUPFAM" id="SSF82549">
    <property type="entry name" value="DAK1/DegV-like"/>
    <property type="match status" value="1"/>
</dbReference>
<dbReference type="InterPro" id="IPR043168">
    <property type="entry name" value="DegV_C"/>
</dbReference>
<keyword evidence="1" id="KW-0446">Lipid-binding</keyword>
<name>A0A401LDA8_9FIRM</name>
<dbReference type="InterPro" id="IPR003797">
    <property type="entry name" value="DegV"/>
</dbReference>
<dbReference type="Pfam" id="PF02645">
    <property type="entry name" value="DegV"/>
    <property type="match status" value="1"/>
</dbReference>
<comment type="caution">
    <text evidence="2">The sequence shown here is derived from an EMBL/GenBank/DDBJ whole genome shotgun (WGS) entry which is preliminary data.</text>
</comment>
<dbReference type="PANTHER" id="PTHR33434:SF2">
    <property type="entry name" value="FATTY ACID-BINDING PROTEIN TM_1468"/>
    <property type="match status" value="1"/>
</dbReference>
<reference evidence="2 3" key="1">
    <citation type="submission" date="2018-10" db="EMBL/GenBank/DDBJ databases">
        <title>Draft Genome Sequence of Anaerotignum sp. KCTC 15736.</title>
        <authorList>
            <person name="Choi S.H."/>
            <person name="Kim J.S."/>
            <person name="Kang S.W."/>
            <person name="Lee J.S."/>
            <person name="Park S.H."/>
        </authorList>
    </citation>
    <scope>NUCLEOTIDE SEQUENCE [LARGE SCALE GENOMIC DNA]</scope>
    <source>
        <strain evidence="2 3">KCTC 15736</strain>
    </source>
</reference>
<dbReference type="AlphaFoldDB" id="A0A401LDA8"/>
<dbReference type="Proteomes" id="UP000287361">
    <property type="component" value="Unassembled WGS sequence"/>
</dbReference>
<sequence>MKQIVLVAETGSDINPVLAAEYNIKIVPMHVSFDHETMEDGAFPVEKIVDYYEETGKLPKTSGSTPGDFETAFDRIHAEYPDAQLLYLAYSAVTTCSMQSAVLAAEERDYVTILDTKQVSAGQCNVVIAVAEFLRQHPDWTMEEAVSAAEDLIARAKMCFMPENLEFLRAGGRVSNVAFLGAKLLNLHPVIEILDGKLVATKKYRGKMKKVAVQMLTEYAEKYNLERDCLWFVWVVGFPDAVRQAVEEAAKALGFKKTRWIQAGGVITTHGGPAAFGLAGFTRK</sequence>
<dbReference type="Gene3D" id="3.40.50.10170">
    <property type="match status" value="1"/>
</dbReference>
<protein>
    <recommendedName>
        <fullName evidence="4">DegV family protein</fullName>
    </recommendedName>
</protein>
<dbReference type="GO" id="GO:0008289">
    <property type="term" value="F:lipid binding"/>
    <property type="evidence" value="ECO:0007669"/>
    <property type="project" value="UniProtKB-KW"/>
</dbReference>
<evidence type="ECO:0000313" key="3">
    <source>
        <dbReference type="Proteomes" id="UP000287361"/>
    </source>
</evidence>
<dbReference type="EMBL" id="BHVZ01000002">
    <property type="protein sequence ID" value="GCB29561.1"/>
    <property type="molecule type" value="Genomic_DNA"/>
</dbReference>
<organism evidence="2 3">
    <name type="scientific">Anaerotignum faecicola</name>
    <dbReference type="NCBI Taxonomy" id="2358141"/>
    <lineage>
        <taxon>Bacteria</taxon>
        <taxon>Bacillati</taxon>
        <taxon>Bacillota</taxon>
        <taxon>Clostridia</taxon>
        <taxon>Lachnospirales</taxon>
        <taxon>Anaerotignaceae</taxon>
        <taxon>Anaerotignum</taxon>
    </lineage>
</organism>
<evidence type="ECO:0008006" key="4">
    <source>
        <dbReference type="Google" id="ProtNLM"/>
    </source>
</evidence>
<dbReference type="Gene3D" id="3.30.1180.10">
    <property type="match status" value="1"/>
</dbReference>
<dbReference type="OrthoDB" id="9781230at2"/>
<dbReference type="PROSITE" id="PS51482">
    <property type="entry name" value="DEGV"/>
    <property type="match status" value="1"/>
</dbReference>
<dbReference type="PANTHER" id="PTHR33434">
    <property type="entry name" value="DEGV DOMAIN-CONTAINING PROTEIN DR_1986-RELATED"/>
    <property type="match status" value="1"/>
</dbReference>
<proteinExistence type="predicted"/>
<keyword evidence="3" id="KW-1185">Reference proteome</keyword>
<evidence type="ECO:0000313" key="2">
    <source>
        <dbReference type="EMBL" id="GCB29561.1"/>
    </source>
</evidence>
<gene>
    <name evidence="2" type="ORF">KGMB03357_12220</name>
</gene>
<dbReference type="NCBIfam" id="TIGR00762">
    <property type="entry name" value="DegV"/>
    <property type="match status" value="1"/>
</dbReference>